<feature type="compositionally biased region" description="Basic and acidic residues" evidence="6">
    <location>
        <begin position="788"/>
        <end position="814"/>
    </location>
</feature>
<feature type="compositionally biased region" description="Basic residues" evidence="6">
    <location>
        <begin position="951"/>
        <end position="960"/>
    </location>
</feature>
<keyword evidence="4" id="KW-0539">Nucleus</keyword>
<dbReference type="InterPro" id="IPR051945">
    <property type="entry name" value="RRM_MRD1_RNA_proc_ribogen"/>
</dbReference>
<dbReference type="FunFam" id="3.30.70.330:FF:000182">
    <property type="entry name" value="RNA-binding motif protein 28"/>
    <property type="match status" value="1"/>
</dbReference>
<accession>A0A6J5VQI5</accession>
<dbReference type="PANTHER" id="PTHR48039:SF5">
    <property type="entry name" value="RNA-BINDING PROTEIN 28"/>
    <property type="match status" value="1"/>
</dbReference>
<feature type="region of interest" description="Disordered" evidence="6">
    <location>
        <begin position="101"/>
        <end position="148"/>
    </location>
</feature>
<feature type="compositionally biased region" description="Acidic residues" evidence="6">
    <location>
        <begin position="356"/>
        <end position="368"/>
    </location>
</feature>
<feature type="compositionally biased region" description="Basic and acidic residues" evidence="6">
    <location>
        <begin position="1"/>
        <end position="18"/>
    </location>
</feature>
<keyword evidence="3 5" id="KW-0694">RNA-binding</keyword>
<comment type="subcellular location">
    <subcellularLocation>
        <location evidence="1">Nucleus</location>
    </subcellularLocation>
</comment>
<dbReference type="Proteomes" id="UP000507222">
    <property type="component" value="Unassembled WGS sequence"/>
</dbReference>
<proteinExistence type="predicted"/>
<organism evidence="8 9">
    <name type="scientific">Prunus armeniaca</name>
    <name type="common">Apricot</name>
    <name type="synonym">Armeniaca vulgaris</name>
    <dbReference type="NCBI Taxonomy" id="36596"/>
    <lineage>
        <taxon>Eukaryota</taxon>
        <taxon>Viridiplantae</taxon>
        <taxon>Streptophyta</taxon>
        <taxon>Embryophyta</taxon>
        <taxon>Tracheophyta</taxon>
        <taxon>Spermatophyta</taxon>
        <taxon>Magnoliopsida</taxon>
        <taxon>eudicotyledons</taxon>
        <taxon>Gunneridae</taxon>
        <taxon>Pentapetalae</taxon>
        <taxon>rosids</taxon>
        <taxon>fabids</taxon>
        <taxon>Rosales</taxon>
        <taxon>Rosaceae</taxon>
        <taxon>Amygdaloideae</taxon>
        <taxon>Amygdaleae</taxon>
        <taxon>Prunus</taxon>
    </lineage>
</organism>
<feature type="domain" description="RRM" evidence="7">
    <location>
        <begin position="21"/>
        <end position="99"/>
    </location>
</feature>
<feature type="compositionally biased region" description="Basic and acidic residues" evidence="6">
    <location>
        <begin position="118"/>
        <end position="147"/>
    </location>
</feature>
<keyword evidence="2" id="KW-0677">Repeat</keyword>
<evidence type="ECO:0000256" key="6">
    <source>
        <dbReference type="SAM" id="MobiDB-lite"/>
    </source>
</evidence>
<evidence type="ECO:0000313" key="8">
    <source>
        <dbReference type="EMBL" id="CAB4290104.1"/>
    </source>
</evidence>
<evidence type="ECO:0000256" key="2">
    <source>
        <dbReference type="ARBA" id="ARBA00022737"/>
    </source>
</evidence>
<feature type="region of interest" description="Disordered" evidence="6">
    <location>
        <begin position="346"/>
        <end position="400"/>
    </location>
</feature>
<feature type="compositionally biased region" description="Basic and acidic residues" evidence="6">
    <location>
        <begin position="426"/>
        <end position="441"/>
    </location>
</feature>
<evidence type="ECO:0000256" key="1">
    <source>
        <dbReference type="ARBA" id="ARBA00004123"/>
    </source>
</evidence>
<dbReference type="GO" id="GO:0005634">
    <property type="term" value="C:nucleus"/>
    <property type="evidence" value="ECO:0007669"/>
    <property type="project" value="UniProtKB-SubCell"/>
</dbReference>
<dbReference type="Gene3D" id="3.30.70.330">
    <property type="match status" value="4"/>
</dbReference>
<dbReference type="PROSITE" id="PS50102">
    <property type="entry name" value="RRM"/>
    <property type="match status" value="3"/>
</dbReference>
<dbReference type="PANTHER" id="PTHR48039">
    <property type="entry name" value="RNA-BINDING MOTIF PROTEIN 14B"/>
    <property type="match status" value="1"/>
</dbReference>
<dbReference type="SMART" id="SM00360">
    <property type="entry name" value="RRM"/>
    <property type="match status" value="4"/>
</dbReference>
<dbReference type="EMBL" id="CAEKDK010000008">
    <property type="protein sequence ID" value="CAB4290104.1"/>
    <property type="molecule type" value="Genomic_DNA"/>
</dbReference>
<evidence type="ECO:0000256" key="5">
    <source>
        <dbReference type="PROSITE-ProRule" id="PRU00176"/>
    </source>
</evidence>
<evidence type="ECO:0000256" key="4">
    <source>
        <dbReference type="ARBA" id="ARBA00023242"/>
    </source>
</evidence>
<dbReference type="InterPro" id="IPR012677">
    <property type="entry name" value="Nucleotide-bd_a/b_plait_sf"/>
</dbReference>
<feature type="compositionally biased region" description="Basic residues" evidence="6">
    <location>
        <begin position="775"/>
        <end position="787"/>
    </location>
</feature>
<name>A0A6J5VQI5_PRUAR</name>
<sequence length="960" mass="106770">MGKNKSKDGGKTRSESEHSASTVFVSNLPYSFTNSQLEETFSDVGPIRRCFLVTQKGSTEHRGFGYVQFAVTEDANRAIELKNGLSIGGRKIAAKHAMHRASLEQRRSKTNQGLDLDETLKSKNDKDGENFKAEKDASSLQEREKPVKARKTAALCNDAVAKVGGSEKQRVARTVIFGGLVNAGMAEEVHRRAREIDAECSITYPLPKEKLEQHGLMQDGCKMDASSVLYNSVKSAHASVATLHQKEIKGGIVWARQLGGEGAKTRKWKLIVRNIPFKAKENEIKEIFSSAGFVWDVIIPHNSDTGLPKGNKKLNGQMLHKRPIAVDWALSKQIYGSVTVKNALLASDDGQKDGSEGENDSSSEDLEGDDGHFSKKSEHHDGIDSDPDSSNTIEKKDIPTEINFEEEVDIARKVLKNLIAPSATETPHDDLALPQGDKEPSIFESSEEPSKSSFETAKASDVTKPEKLSKSMAPNLEQTDEEDDLHRTIFISNLPFDINNEDVKQRFSTFGELQSFFPVLHPVTKRPKGTGFLKFKTKDAASSAVSAGNAASGPGISLKGRQLTVLQALDKKSAHDKESNMAKKEDLDRRNLYLAKEGLILEGTPAAEGVSASDMLKRQMEERSKMMKLQSPNFHVSKTRIFIKNLPKSMTAKELKKLCIDAVTSRATKQKPVIQQIKFLEDVKKGKLVAKNFSRGAAFVEFTEHQHALVALRVLNNNPETFGPEHRPIVEFALENVKKLNIRNAKIQAQQHAAHRNRENVHQNEGSNRPDTHPSKKSKNSKQKGEKRKLDDSVPNKEEVENKSSDGAATERQRGSKRQKNGPFGKEKKIVSKVSEHSTTEKAEGSKREPNNHQDGRKAGGGRSSEGETVALDVQKSKPLRKTNVQPNKRKLHEQKEVEGGENVTRRQRPKKNKDPLGRDVTDKLDMLIEQYRSKYSQRSSVQTDGEKQGSRKLRKWFQT</sequence>
<feature type="compositionally biased region" description="Basic and acidic residues" evidence="6">
    <location>
        <begin position="825"/>
        <end position="858"/>
    </location>
</feature>
<dbReference type="InterPro" id="IPR035979">
    <property type="entry name" value="RBD_domain_sf"/>
</dbReference>
<dbReference type="CDD" id="cd12415">
    <property type="entry name" value="RRM3_RBM28_like"/>
    <property type="match status" value="1"/>
</dbReference>
<feature type="domain" description="RRM" evidence="7">
    <location>
        <begin position="639"/>
        <end position="747"/>
    </location>
</feature>
<feature type="compositionally biased region" description="Basic and acidic residues" evidence="6">
    <location>
        <begin position="913"/>
        <end position="927"/>
    </location>
</feature>
<dbReference type="InterPro" id="IPR000504">
    <property type="entry name" value="RRM_dom"/>
</dbReference>
<dbReference type="CDD" id="cd12416">
    <property type="entry name" value="RRM4_RBM28_like"/>
    <property type="match status" value="1"/>
</dbReference>
<feature type="region of interest" description="Disordered" evidence="6">
    <location>
        <begin position="1"/>
        <end position="20"/>
    </location>
</feature>
<evidence type="ECO:0000256" key="3">
    <source>
        <dbReference type="ARBA" id="ARBA00022884"/>
    </source>
</evidence>
<evidence type="ECO:0000259" key="7">
    <source>
        <dbReference type="PROSITE" id="PS50102"/>
    </source>
</evidence>
<reference evidence="8 9" key="1">
    <citation type="submission" date="2020-05" db="EMBL/GenBank/DDBJ databases">
        <authorList>
            <person name="Campoy J."/>
            <person name="Schneeberger K."/>
            <person name="Spophaly S."/>
        </authorList>
    </citation>
    <scope>NUCLEOTIDE SEQUENCE [LARGE SCALE GENOMIC DNA]</scope>
    <source>
        <strain evidence="8">PruArmRojPasFocal</strain>
    </source>
</reference>
<dbReference type="CDD" id="cd12413">
    <property type="entry name" value="RRM1_RBM28_like"/>
    <property type="match status" value="1"/>
</dbReference>
<feature type="region of interest" description="Disordered" evidence="6">
    <location>
        <begin position="425"/>
        <end position="484"/>
    </location>
</feature>
<dbReference type="AlphaFoldDB" id="A0A6J5VQI5"/>
<dbReference type="SUPFAM" id="SSF54928">
    <property type="entry name" value="RNA-binding domain, RBD"/>
    <property type="match status" value="3"/>
</dbReference>
<dbReference type="GO" id="GO:0003729">
    <property type="term" value="F:mRNA binding"/>
    <property type="evidence" value="ECO:0007669"/>
    <property type="project" value="TreeGrafter"/>
</dbReference>
<dbReference type="Pfam" id="PF00076">
    <property type="entry name" value="RRM_1"/>
    <property type="match status" value="2"/>
</dbReference>
<feature type="compositionally biased region" description="Polar residues" evidence="6">
    <location>
        <begin position="934"/>
        <end position="944"/>
    </location>
</feature>
<protein>
    <recommendedName>
        <fullName evidence="7">RRM domain-containing protein</fullName>
    </recommendedName>
</protein>
<feature type="region of interest" description="Disordered" evidence="6">
    <location>
        <begin position="747"/>
        <end position="960"/>
    </location>
</feature>
<evidence type="ECO:0000313" key="9">
    <source>
        <dbReference type="Proteomes" id="UP000507222"/>
    </source>
</evidence>
<feature type="domain" description="RRM" evidence="7">
    <location>
        <begin position="487"/>
        <end position="570"/>
    </location>
</feature>
<feature type="compositionally biased region" description="Basic and acidic residues" evidence="6">
    <location>
        <begin position="369"/>
        <end position="383"/>
    </location>
</feature>
<feature type="compositionally biased region" description="Basic and acidic residues" evidence="6">
    <location>
        <begin position="756"/>
        <end position="774"/>
    </location>
</feature>
<gene>
    <name evidence="8" type="ORF">CURHAP_LOCUS49960</name>
</gene>